<feature type="domain" description="KNTC1 first ARM-repeats" evidence="5">
    <location>
        <begin position="478"/>
        <end position="602"/>
    </location>
</feature>
<evidence type="ECO:0000313" key="7">
    <source>
        <dbReference type="Proteomes" id="UP000053237"/>
    </source>
</evidence>
<dbReference type="InterPro" id="IPR055404">
    <property type="entry name" value="ARM_KNTC1_2nd"/>
</dbReference>
<evidence type="ECO:0000259" key="5">
    <source>
        <dbReference type="Pfam" id="PF24520"/>
    </source>
</evidence>
<gene>
    <name evidence="6" type="ORF">BN9_120840</name>
</gene>
<dbReference type="GO" id="GO:1990423">
    <property type="term" value="C:RZZ complex"/>
    <property type="evidence" value="ECO:0007669"/>
    <property type="project" value="TreeGrafter"/>
</dbReference>
<dbReference type="EMBL" id="CAIX01000472">
    <property type="protein sequence ID" value="CCI50395.1"/>
    <property type="molecule type" value="Genomic_DNA"/>
</dbReference>
<dbReference type="SUPFAM" id="SSF50978">
    <property type="entry name" value="WD40 repeat-like"/>
    <property type="match status" value="1"/>
</dbReference>
<feature type="region of interest" description="Disordered" evidence="1">
    <location>
        <begin position="1379"/>
        <end position="1398"/>
    </location>
</feature>
<evidence type="ECO:0000313" key="6">
    <source>
        <dbReference type="EMBL" id="CCI50395.1"/>
    </source>
</evidence>
<dbReference type="InParanoid" id="A0A024GUI0"/>
<feature type="region of interest" description="Disordered" evidence="1">
    <location>
        <begin position="72"/>
        <end position="106"/>
    </location>
</feature>
<dbReference type="GO" id="GO:0005828">
    <property type="term" value="C:kinetochore microtubule"/>
    <property type="evidence" value="ECO:0007669"/>
    <property type="project" value="TreeGrafter"/>
</dbReference>
<comment type="caution">
    <text evidence="6">The sequence shown here is derived from an EMBL/GenBank/DDBJ whole genome shotgun (WGS) entry which is preliminary data.</text>
</comment>
<dbReference type="InterPro" id="IPR055405">
    <property type="entry name" value="ARM_KNTC1_3rd"/>
</dbReference>
<dbReference type="STRING" id="65357.A0A024GUI0"/>
<feature type="compositionally biased region" description="Polar residues" evidence="1">
    <location>
        <begin position="83"/>
        <end position="96"/>
    </location>
</feature>
<feature type="compositionally biased region" description="Polar residues" evidence="1">
    <location>
        <begin position="1388"/>
        <end position="1398"/>
    </location>
</feature>
<feature type="domain" description="KNTC1 third ARM-repeats" evidence="3">
    <location>
        <begin position="1446"/>
        <end position="1642"/>
    </location>
</feature>
<evidence type="ECO:0000259" key="3">
    <source>
        <dbReference type="Pfam" id="PF24515"/>
    </source>
</evidence>
<dbReference type="GO" id="GO:0031267">
    <property type="term" value="F:small GTPase binding"/>
    <property type="evidence" value="ECO:0007669"/>
    <property type="project" value="TreeGrafter"/>
</dbReference>
<protein>
    <submittedName>
        <fullName evidence="6">Uncharacterized protein</fullName>
    </submittedName>
</protein>
<evidence type="ECO:0000256" key="1">
    <source>
        <dbReference type="SAM" id="MobiDB-lite"/>
    </source>
</evidence>
<dbReference type="Pfam" id="PF24516">
    <property type="entry name" value="ARM_KNTC1_2nd"/>
    <property type="match status" value="1"/>
</dbReference>
<dbReference type="Pfam" id="PF24520">
    <property type="entry name" value="ARM_KNTC1_1st"/>
    <property type="match status" value="1"/>
</dbReference>
<reference evidence="6 7" key="1">
    <citation type="submission" date="2012-05" db="EMBL/GenBank/DDBJ databases">
        <title>Recombination and specialization in a pathogen metapopulation.</title>
        <authorList>
            <person name="Gardiner A."/>
            <person name="Kemen E."/>
            <person name="Schultz-Larsen T."/>
            <person name="MacLean D."/>
            <person name="Van Oosterhout C."/>
            <person name="Jones J.D.G."/>
        </authorList>
    </citation>
    <scope>NUCLEOTIDE SEQUENCE [LARGE SCALE GENOMIC DNA]</scope>
    <source>
        <strain evidence="6 7">Ac Nc2</strain>
    </source>
</reference>
<dbReference type="PANTHER" id="PTHR15688">
    <property type="entry name" value="KINETOCHORE-ASSOCIATED PROTEIN 1"/>
    <property type="match status" value="1"/>
</dbReference>
<accession>A0A024GUI0</accession>
<dbReference type="InterPro" id="IPR052802">
    <property type="entry name" value="KNTC1"/>
</dbReference>
<proteinExistence type="predicted"/>
<dbReference type="Pfam" id="PF24515">
    <property type="entry name" value="ARM_KNTC1_3rd"/>
    <property type="match status" value="1"/>
</dbReference>
<feature type="domain" description="RZZ complex subunit KNTC1/ROD C-terminal" evidence="2">
    <location>
        <begin position="1717"/>
        <end position="2163"/>
    </location>
</feature>
<dbReference type="Pfam" id="PF10493">
    <property type="entry name" value="Rod_C"/>
    <property type="match status" value="1"/>
</dbReference>
<name>A0A024GUI0_9STRA</name>
<feature type="domain" description="KNTC1 second ARM-repeats" evidence="4">
    <location>
        <begin position="791"/>
        <end position="911"/>
    </location>
</feature>
<dbReference type="GO" id="GO:0000070">
    <property type="term" value="P:mitotic sister chromatid segregation"/>
    <property type="evidence" value="ECO:0007669"/>
    <property type="project" value="TreeGrafter"/>
</dbReference>
<organism evidence="6 7">
    <name type="scientific">Albugo candida</name>
    <dbReference type="NCBI Taxonomy" id="65357"/>
    <lineage>
        <taxon>Eukaryota</taxon>
        <taxon>Sar</taxon>
        <taxon>Stramenopiles</taxon>
        <taxon>Oomycota</taxon>
        <taxon>Peronosporomycetes</taxon>
        <taxon>Albuginales</taxon>
        <taxon>Albuginaceae</taxon>
        <taxon>Albugo</taxon>
    </lineage>
</organism>
<dbReference type="InterPro" id="IPR036322">
    <property type="entry name" value="WD40_repeat_dom_sf"/>
</dbReference>
<evidence type="ECO:0000259" key="4">
    <source>
        <dbReference type="Pfam" id="PF24516"/>
    </source>
</evidence>
<sequence length="2448" mass="279058">MMFTSTLIASVPAEITSLSNLQTKKHNQLDSLSASTDISTHLRSTSGRVIVATSSRSIASIKYAVNTSNSHSRTRSVLRDTTNRSPVRDTNSNENSQNEKAHGAESHQWVEIDMMETKQVALALSDCGKIIAVAQSTGRVILYCADMGKQLKILQILPMDSEDRIVSLCFETARTMDCTNHLFITTIAGSLFSLELDTNNLPSSQKVEICQLVASLGKVTAESQLLSLRVAEIPYLISANHNDEVAVWSKGGENEERGSIKIRAAMKLQNWGIRQMRLTNDFRFLVLWLRNIFQWMDWLSMVPLFNISIDGVDSFALMDTANIHELEDTHQVMLVLDRKVDNAARLEVRSVVYPNGSSITATTNVLWNKPKFCETEHHLSVFPTFQHDRISFGLVTYQHGRISLAEWAKAQPMNEQSLPSTHAYDQVTSLTNKLKMLTENYDYGRGNSSQMASIVECAKKCFDMIGIEDGSTQLLIARLYEFLHFVHTHLEMPTSDELKDVFMDCCEVIHAGLHKWSTFQLLRSCFAESNNMRAEWLNFYKCNIHSVLNSYLRFGAMRAVKILWNRHSTDISGSITAQILTFIPTNVRVHDYLDWLTQDVLKELFMQAQLPTGSIASDATVTSTNSPLRETYRAAITWCTDRATSIASQDGYDDAIRLIDGFLSSLPIQIRASFDMDRHTCFVVPESIKTEDSPAFNEIYNMAELKKMKQVREQLYHVKYLAEEHGYALSFTSLAVETPTSIAMSMLDRATSPQMIRQEMKHHVRIYLSKYKEDCDRVLEEYIAEANETDAGMDEDIETRVVVLLDEIENQEKRMAAALKWFRGLKAPYSNIVQDYARGCCLQESNQKNELQEAVRLMNIQEMLYSYGIGSISMTDTKHMPYVISHILGQVERPSALADGICLIDASIHLNEHYRSVAIVEYLENLLYIVPMKSAIGQETRTSFITMRSKAIEESFSYLEKNCVSLQCIGEIVDEVIAFGLNMLERVEKEQEDQKNDVHYHVTIGTKMETQRRYNLIPLMEKIVSTYLNSCQRKSRPISAMSRKATTRLLRDLQRLQQMETEYGILLSVSTLKNKEKCERYIAQCLKLRESQIERTYETEQKDSTSETRTHLGNGKRKMSHQIGIDNQYADMSKRQRLLDHEEAQTTTNRISGSDAIMDERRVQLSTELRRFALLLGLESHDYDTLIAKHAAQSGFIGQALQYARELFSLFRNRVNYYVSWNGKSSRERGTPLTNKKLFEKAASTLQQISFMISAHEAHCVNQLPQHAQRQSLNHVTALSDPHLGTTLYSMEVLTYTACVCEIHSLAECILLYRNAVLVNSILQYATLSTTARTAPFDMRLYTQWFRDDTTVLPYAQGMRLATQYAIQEHKIFMTKQCDRSSNEQEPNKNSVDTSLQSVTSGDLLPSKRLVSFLLGQNAHLLALRVILSMQIVPIEAQAVLQSEKSRLLSTVFQSERIDRVLSLGLMLTMEQSDAFECFRSQITKENVVKDYTRFQQLAIIGSDAARAWQQIGFLQNCVDLEANARWWHCFSLLGISCEPKAFLIEKRDIEYLKRLVPELMKKSNLDLLTVLEFTRQYHIDDNYPLLVYVEELLLLPDGTKYDYQSLIVGVLDDIHAQYLQPVLSRVIPNVSGLDYSRLEFIYQLLLDRIPCSNQAEITIRLQVLRLLKLQSKAKSKEQFVTINFHKLMAEPCNVLGANANEDNFEIIAAIGVLLQVDTDKLNMVLLQNTVKLAQLSRTATDDKRRWNFARFEKILINSVSPIARASAAQWLAEQLANDVEKLKALNYAVNIFEATEISIIKSENSKETTLVSELQSGQLKKDVIYYEIKILMQKLETRKLESMMPNIMKDVRRWIDKPRTLFVELYRQYFNLFHAIKQSSMLHRIGDVILDKLKLANEKLQLHLVQLWLTEDAVRVCKTAWDYSEAFSIGLYDKEPNIFTPSADEEYDDRDQELVEKIYSIVSWVAKDEAGLDSNVESNNPELVEIIEYLFNFVKETRARAGVTSRAKMRAARILLLCTKIWSVGMRENVSAGTNMTDILVELKTYLRYGRYMIVLEEHRVPIDSQSFIKMDKTIIVESLLRRHEENGVTPAWALNCASEAMLDFDIDNASLWYRTLKLLTEKQMFKQLLSLLVALSGKSIVQTIPDAYTFWEVTLHSPLTSLLSMCKNGSMENQFDFGSDEEEIAGNVSPQRIPYKRVQQVLEDVVQLLRTCPFLERIDIPKIIVLVRDIGDLLSIKKFNGKQTMAEKLNLNSIAVRIAIMIPRPRTRYEALVQIIKAGAYQSVLDEMIDTAAISDEEQPSADTGTSGSSGGLFQEQLALLHVIFTEAVSQGYHQAILKTPFKQSFLEFIASTNDIEHTLTLLLCAKEFDCALCLVEMHSEQKLEKKTMETIVDEYRGDVMANCGTLEAGVSKWQPLLDFVSRSKSKNLLACLETLVKQMQPTLIL</sequence>
<keyword evidence="7" id="KW-1185">Reference proteome</keyword>
<dbReference type="InterPro" id="IPR019527">
    <property type="entry name" value="RZZ-complex_KNTC1/ROD_C"/>
</dbReference>
<evidence type="ECO:0000259" key="2">
    <source>
        <dbReference type="Pfam" id="PF10493"/>
    </source>
</evidence>
<feature type="compositionally biased region" description="Basic and acidic residues" evidence="1">
    <location>
        <begin position="1097"/>
        <end position="1110"/>
    </location>
</feature>
<dbReference type="GO" id="GO:1903394">
    <property type="term" value="P:protein localization to kinetochore involved in kinetochore assembly"/>
    <property type="evidence" value="ECO:0007669"/>
    <property type="project" value="TreeGrafter"/>
</dbReference>
<dbReference type="InterPro" id="IPR055403">
    <property type="entry name" value="ARM_KNTC1_1st"/>
</dbReference>
<dbReference type="PANTHER" id="PTHR15688:SF1">
    <property type="entry name" value="KINETOCHORE-ASSOCIATED PROTEIN 1"/>
    <property type="match status" value="1"/>
</dbReference>
<feature type="region of interest" description="Disordered" evidence="1">
    <location>
        <begin position="1097"/>
        <end position="1120"/>
    </location>
</feature>
<dbReference type="OrthoDB" id="78320at2759"/>
<dbReference type="Proteomes" id="UP000053237">
    <property type="component" value="Unassembled WGS sequence"/>
</dbReference>
<dbReference type="GO" id="GO:0005737">
    <property type="term" value="C:cytoplasm"/>
    <property type="evidence" value="ECO:0007669"/>
    <property type="project" value="TreeGrafter"/>
</dbReference>
<feature type="compositionally biased region" description="Basic and acidic residues" evidence="1">
    <location>
        <begin position="97"/>
        <end position="106"/>
    </location>
</feature>
<dbReference type="GO" id="GO:0007094">
    <property type="term" value="P:mitotic spindle assembly checkpoint signaling"/>
    <property type="evidence" value="ECO:0007669"/>
    <property type="project" value="TreeGrafter"/>
</dbReference>